<evidence type="ECO:0000256" key="1">
    <source>
        <dbReference type="SAM" id="Phobius"/>
    </source>
</evidence>
<dbReference type="EMBL" id="AP028922">
    <property type="protein sequence ID" value="BET02234.1"/>
    <property type="molecule type" value="Genomic_DNA"/>
</dbReference>
<dbReference type="Proteomes" id="UP001307889">
    <property type="component" value="Chromosome 14"/>
</dbReference>
<evidence type="ECO:0000313" key="2">
    <source>
        <dbReference type="EMBL" id="BET02234.1"/>
    </source>
</evidence>
<feature type="transmembrane region" description="Helical" evidence="1">
    <location>
        <begin position="46"/>
        <end position="71"/>
    </location>
</feature>
<feature type="transmembrane region" description="Helical" evidence="1">
    <location>
        <begin position="5"/>
        <end position="26"/>
    </location>
</feature>
<gene>
    <name evidence="2" type="ORF">NTJ_15052</name>
</gene>
<sequence>MMNWLIVGIVSIQAVAWIAVCSFLMIKGVSNLITNTNQSASPDPRAYKTGIILLSSAAVVFLLPPLVILAVKKLKKPSKPKFTAVPQNEDLPPSYEEAMQLQPTKSIIPNSC</sequence>
<proteinExistence type="predicted"/>
<organism evidence="2 3">
    <name type="scientific">Nesidiocoris tenuis</name>
    <dbReference type="NCBI Taxonomy" id="355587"/>
    <lineage>
        <taxon>Eukaryota</taxon>
        <taxon>Metazoa</taxon>
        <taxon>Ecdysozoa</taxon>
        <taxon>Arthropoda</taxon>
        <taxon>Hexapoda</taxon>
        <taxon>Insecta</taxon>
        <taxon>Pterygota</taxon>
        <taxon>Neoptera</taxon>
        <taxon>Paraneoptera</taxon>
        <taxon>Hemiptera</taxon>
        <taxon>Heteroptera</taxon>
        <taxon>Panheteroptera</taxon>
        <taxon>Cimicomorpha</taxon>
        <taxon>Miridae</taxon>
        <taxon>Dicyphina</taxon>
        <taxon>Nesidiocoris</taxon>
    </lineage>
</organism>
<keyword evidence="1" id="KW-0812">Transmembrane</keyword>
<keyword evidence="1" id="KW-1133">Transmembrane helix</keyword>
<name>A0ABN7BD99_9HEMI</name>
<accession>A0ABN7BD99</accession>
<protein>
    <submittedName>
        <fullName evidence="2">Uncharacterized protein</fullName>
    </submittedName>
</protein>
<evidence type="ECO:0000313" key="3">
    <source>
        <dbReference type="Proteomes" id="UP001307889"/>
    </source>
</evidence>
<keyword evidence="3" id="KW-1185">Reference proteome</keyword>
<keyword evidence="1" id="KW-0472">Membrane</keyword>
<reference evidence="2 3" key="1">
    <citation type="submission" date="2023-09" db="EMBL/GenBank/DDBJ databases">
        <title>Nesidiocoris tenuis whole genome shotgun sequence.</title>
        <authorList>
            <person name="Shibata T."/>
            <person name="Shimoda M."/>
            <person name="Kobayashi T."/>
            <person name="Uehara T."/>
        </authorList>
    </citation>
    <scope>NUCLEOTIDE SEQUENCE [LARGE SCALE GENOMIC DNA]</scope>
    <source>
        <strain evidence="2 3">Japan</strain>
    </source>
</reference>